<accession>A0A395M1X5</accession>
<dbReference type="Pfam" id="PF07676">
    <property type="entry name" value="PD40"/>
    <property type="match status" value="4"/>
</dbReference>
<dbReference type="Pfam" id="PF13485">
    <property type="entry name" value="Peptidase_MA_2"/>
    <property type="match status" value="1"/>
</dbReference>
<reference evidence="5 6" key="1">
    <citation type="journal article" date="2011" name="ISME J.">
        <title>Community ecology of hot spring cyanobacterial mats: predominant populations and their functional potential.</title>
        <authorList>
            <person name="Klatt C.G."/>
            <person name="Wood J.M."/>
            <person name="Rusch D.B."/>
            <person name="Bateson M.M."/>
            <person name="Hamamura N."/>
            <person name="Heidelberg J.F."/>
            <person name="Grossman A.R."/>
            <person name="Bhaya D."/>
            <person name="Cohan F.M."/>
            <person name="Kuhl M."/>
            <person name="Bryant D.A."/>
            <person name="Ward D.M."/>
        </authorList>
    </citation>
    <scope>NUCLEOTIDE SEQUENCE [LARGE SCALE GENOMIC DNA]</scope>
    <source>
        <strain evidence="5">OS</strain>
    </source>
</reference>
<dbReference type="Proteomes" id="UP000266389">
    <property type="component" value="Unassembled WGS sequence"/>
</dbReference>
<protein>
    <recommendedName>
        <fullName evidence="4">Peptidase MA-like domain-containing protein</fullName>
    </recommendedName>
</protein>
<feature type="compositionally biased region" description="Low complexity" evidence="2">
    <location>
        <begin position="680"/>
        <end position="700"/>
    </location>
</feature>
<feature type="region of interest" description="Disordered" evidence="2">
    <location>
        <begin position="675"/>
        <end position="704"/>
    </location>
</feature>
<evidence type="ECO:0000256" key="2">
    <source>
        <dbReference type="SAM" id="MobiDB-lite"/>
    </source>
</evidence>
<dbReference type="AlphaFoldDB" id="A0A395M1X5"/>
<comment type="similarity">
    <text evidence="1">Belongs to the TolB family.</text>
</comment>
<proteinExistence type="inferred from homology"/>
<evidence type="ECO:0000256" key="3">
    <source>
        <dbReference type="SAM" id="SignalP"/>
    </source>
</evidence>
<dbReference type="SUPFAM" id="SSF82171">
    <property type="entry name" value="DPP6 N-terminal domain-like"/>
    <property type="match status" value="1"/>
</dbReference>
<feature type="signal peptide" evidence="3">
    <location>
        <begin position="1"/>
        <end position="23"/>
    </location>
</feature>
<evidence type="ECO:0000313" key="6">
    <source>
        <dbReference type="Proteomes" id="UP000266389"/>
    </source>
</evidence>
<organism evidence="5 6">
    <name type="scientific">Candidatus Thermochlorobacter aerophilus</name>
    <dbReference type="NCBI Taxonomy" id="1868324"/>
    <lineage>
        <taxon>Bacteria</taxon>
        <taxon>Pseudomonadati</taxon>
        <taxon>Chlorobiota</taxon>
        <taxon>Chlorobiia</taxon>
        <taxon>Chlorobiales</taxon>
        <taxon>Candidatus Thermochlorobacteriaceae</taxon>
        <taxon>Candidatus Thermochlorobacter</taxon>
    </lineage>
</organism>
<comment type="caution">
    <text evidence="5">The sequence shown here is derived from an EMBL/GenBank/DDBJ whole genome shotgun (WGS) entry which is preliminary data.</text>
</comment>
<dbReference type="EMBL" id="PHFL01000026">
    <property type="protein sequence ID" value="RFM24777.1"/>
    <property type="molecule type" value="Genomic_DNA"/>
</dbReference>
<dbReference type="PANTHER" id="PTHR36842:SF1">
    <property type="entry name" value="PROTEIN TOLB"/>
    <property type="match status" value="1"/>
</dbReference>
<dbReference type="PANTHER" id="PTHR36842">
    <property type="entry name" value="PROTEIN TOLB HOMOLOG"/>
    <property type="match status" value="1"/>
</dbReference>
<name>A0A395M1X5_9BACT</name>
<feature type="chain" id="PRO_5017328621" description="Peptidase MA-like domain-containing protein" evidence="3">
    <location>
        <begin position="24"/>
        <end position="1169"/>
    </location>
</feature>
<gene>
    <name evidence="5" type="ORF">D0433_03965</name>
</gene>
<evidence type="ECO:0000256" key="1">
    <source>
        <dbReference type="ARBA" id="ARBA00009820"/>
    </source>
</evidence>
<keyword evidence="3" id="KW-0732">Signal</keyword>
<dbReference type="InterPro" id="IPR011042">
    <property type="entry name" value="6-blade_b-propeller_TolB-like"/>
</dbReference>
<evidence type="ECO:0000259" key="4">
    <source>
        <dbReference type="Pfam" id="PF13485"/>
    </source>
</evidence>
<evidence type="ECO:0000313" key="5">
    <source>
        <dbReference type="EMBL" id="RFM24777.1"/>
    </source>
</evidence>
<sequence length="1169" mass="132401">MKAVRLQLWFLLLLALNAFTFDAAAQYFAFGRNKVQYRNFEWYYIQSEHFDVYFTEGGEYLAKFTADAAEAAYATIRKDFRYDINNRIAFIVYKSHNDFQQNNVINEYLEEGVGGVTELYKNRIVIPYDGDYRRFRHVIHHELIHAVVNDMIYGGSVQSAITNNIRLQLPLWFNEGIAEYQALEWDTNSDMFISDAIINNYLAPIPQLYGYFAYRGGQSVWKFISEKYGREKISEIMARLRATRNLDAAFRGSLGLSIDELSEKWLREQKVTYWPEIARREDINTIMKKLTDHRKDGSNYNTSPAISPQGDKFAFISDRSGYFDIYVGSTLNPKEQRRLVAGQTSPDFEELKILTPRITWSPDGKKIALATKAGEQDAIMFVDVETGATEKLSFALDGIFSVDWSPDGDRLVFIGNQDYRSDVYVYHLKTGELINLTNDVFSDADPSWSPDGKKIYFSSDRQNYTLIFPDTVSNANSYRSKQSPKDVFKMRLHDYSQYDLYELNLADASVRRLTATEGVDESSPVLSPDGKRMLFISDRNGVYNIYEMILEGIESLGPLAGATASLETLPAALPQPKVRPITDLLSGIRHISLSRDGTKLLGVGLDYGGFDIYMLRMPFERQVKTTLKNGELEPTAWGKVMVKVQTTKFAENTGLLRNKGQTLVFAERAAQAAQQSKQLTSAGSSDPAASSSTKDTSSESQLEQKLGFNPRKYVFVEGFDNSVLYSKLDRKSASGKTAARPSQTTSDSIVISEPRINVKNFVFDRANLNSLSEKIRQAERQAAADKPKNNLDEEGEYKVKRYRLSFSPDILYGGAGYDAIWGARGSGIFAFSDLLGNHQISIFTNLQIDLQNSDYGITYAYLANRMDYAFSAFHQARFLGLQNPVNPSNIEPFRFRLYGVTLSAQYPLTRFERFDFSLGYLTLSKENLDGPFGNESVSFLYPAIIFTHDDSRPFLYAPISGTRYAVSLSGTAGSRVNFASLLFDYRTYFNFARYYSFVIRLSGAASVGGTPQNFFIGGTENWINRQFENNTIPINSVQDFIFTTPAIPLRGHNFNAQNGTRFALINTEFRFPFLQALPLGPIPVPFYYLMGTIFADAGVAWTQDSRLRLRIKDAPNTNQAAYYNDILTGIGWGIRTVFLGFVLRFDMAWAYYTQGFSEPKYYISLGSDF</sequence>
<dbReference type="InterPro" id="IPR011659">
    <property type="entry name" value="WD40"/>
</dbReference>
<dbReference type="Gene3D" id="2.120.10.30">
    <property type="entry name" value="TolB, C-terminal domain"/>
    <property type="match status" value="3"/>
</dbReference>
<dbReference type="InterPro" id="IPR039568">
    <property type="entry name" value="Peptidase_MA-like_dom"/>
</dbReference>
<dbReference type="Gene3D" id="2.40.160.50">
    <property type="entry name" value="membrane protein fhac: a member of the omp85/tpsb transporter family"/>
    <property type="match status" value="1"/>
</dbReference>
<feature type="domain" description="Peptidase MA-like" evidence="4">
    <location>
        <begin position="69"/>
        <end position="265"/>
    </location>
</feature>